<organism evidence="2 3">
    <name type="scientific">Brassica napus</name>
    <name type="common">Rape</name>
    <dbReference type="NCBI Taxonomy" id="3708"/>
    <lineage>
        <taxon>Eukaryota</taxon>
        <taxon>Viridiplantae</taxon>
        <taxon>Streptophyta</taxon>
        <taxon>Embryophyta</taxon>
        <taxon>Tracheophyta</taxon>
        <taxon>Spermatophyta</taxon>
        <taxon>Magnoliopsida</taxon>
        <taxon>eudicotyledons</taxon>
        <taxon>Gunneridae</taxon>
        <taxon>Pentapetalae</taxon>
        <taxon>rosids</taxon>
        <taxon>malvids</taxon>
        <taxon>Brassicales</taxon>
        <taxon>Brassicaceae</taxon>
        <taxon>Brassiceae</taxon>
        <taxon>Brassica</taxon>
    </lineage>
</organism>
<proteinExistence type="predicted"/>
<dbReference type="PaxDb" id="3708-A0A078I9Z3"/>
<feature type="region of interest" description="Disordered" evidence="1">
    <location>
        <begin position="13"/>
        <end position="55"/>
    </location>
</feature>
<evidence type="ECO:0000256" key="1">
    <source>
        <dbReference type="SAM" id="MobiDB-lite"/>
    </source>
</evidence>
<reference evidence="2 3" key="1">
    <citation type="journal article" date="2014" name="Science">
        <title>Plant genetics. Early allopolyploid evolution in the post-Neolithic Brassica napus oilseed genome.</title>
        <authorList>
            <person name="Chalhoub B."/>
            <person name="Denoeud F."/>
            <person name="Liu S."/>
            <person name="Parkin I.A."/>
            <person name="Tang H."/>
            <person name="Wang X."/>
            <person name="Chiquet J."/>
            <person name="Belcram H."/>
            <person name="Tong C."/>
            <person name="Samans B."/>
            <person name="Correa M."/>
            <person name="Da Silva C."/>
            <person name="Just J."/>
            <person name="Falentin C."/>
            <person name="Koh C.S."/>
            <person name="Le Clainche I."/>
            <person name="Bernard M."/>
            <person name="Bento P."/>
            <person name="Noel B."/>
            <person name="Labadie K."/>
            <person name="Alberti A."/>
            <person name="Charles M."/>
            <person name="Arnaud D."/>
            <person name="Guo H."/>
            <person name="Daviaud C."/>
            <person name="Alamery S."/>
            <person name="Jabbari K."/>
            <person name="Zhao M."/>
            <person name="Edger P.P."/>
            <person name="Chelaifa H."/>
            <person name="Tack D."/>
            <person name="Lassalle G."/>
            <person name="Mestiri I."/>
            <person name="Schnel N."/>
            <person name="Le Paslier M.C."/>
            <person name="Fan G."/>
            <person name="Renault V."/>
            <person name="Bayer P.E."/>
            <person name="Golicz A.A."/>
            <person name="Manoli S."/>
            <person name="Lee T.H."/>
            <person name="Thi V.H."/>
            <person name="Chalabi S."/>
            <person name="Hu Q."/>
            <person name="Fan C."/>
            <person name="Tollenaere R."/>
            <person name="Lu Y."/>
            <person name="Battail C."/>
            <person name="Shen J."/>
            <person name="Sidebottom C.H."/>
            <person name="Wang X."/>
            <person name="Canaguier A."/>
            <person name="Chauveau A."/>
            <person name="Berard A."/>
            <person name="Deniot G."/>
            <person name="Guan M."/>
            <person name="Liu Z."/>
            <person name="Sun F."/>
            <person name="Lim Y.P."/>
            <person name="Lyons E."/>
            <person name="Town C.D."/>
            <person name="Bancroft I."/>
            <person name="Wang X."/>
            <person name="Meng J."/>
            <person name="Ma J."/>
            <person name="Pires J.C."/>
            <person name="King G.J."/>
            <person name="Brunel D."/>
            <person name="Delourme R."/>
            <person name="Renard M."/>
            <person name="Aury J.M."/>
            <person name="Adams K.L."/>
            <person name="Batley J."/>
            <person name="Snowdon R.J."/>
            <person name="Tost J."/>
            <person name="Edwards D."/>
            <person name="Zhou Y."/>
            <person name="Hua W."/>
            <person name="Sharpe A.G."/>
            <person name="Paterson A.H."/>
            <person name="Guan C."/>
            <person name="Wincker P."/>
        </authorList>
    </citation>
    <scope>NUCLEOTIDE SEQUENCE [LARGE SCALE GENOMIC DNA]</scope>
    <source>
        <strain evidence="3">cv. Darmor-bzh</strain>
    </source>
</reference>
<accession>A0A078I9Z3</accession>
<dbReference type="Gramene" id="CDY46676">
    <property type="protein sequence ID" value="CDY46676"/>
    <property type="gene ID" value="GSBRNA2T00085977001"/>
</dbReference>
<sequence length="71" mass="8338">MSSFFTVLFQKYKRRMKPARSQPSTPKDKRRRRSQKPANDTEGAIVSGRKNRSQNQTHLISNLWIYDLKGV</sequence>
<evidence type="ECO:0000313" key="2">
    <source>
        <dbReference type="EMBL" id="CDY46676.1"/>
    </source>
</evidence>
<protein>
    <submittedName>
        <fullName evidence="2">BnaA03g48320D protein</fullName>
    </submittedName>
</protein>
<evidence type="ECO:0000313" key="3">
    <source>
        <dbReference type="Proteomes" id="UP000028999"/>
    </source>
</evidence>
<dbReference type="AlphaFoldDB" id="A0A078I9Z3"/>
<keyword evidence="3" id="KW-1185">Reference proteome</keyword>
<gene>
    <name evidence="2" type="primary">BnaA03g48320D</name>
    <name evidence="2" type="ORF">GSBRNA2T00085977001</name>
</gene>
<name>A0A078I9Z3_BRANA</name>
<dbReference type="Proteomes" id="UP000028999">
    <property type="component" value="Unassembled WGS sequence"/>
</dbReference>
<dbReference type="EMBL" id="LK032681">
    <property type="protein sequence ID" value="CDY46676.1"/>
    <property type="molecule type" value="Genomic_DNA"/>
</dbReference>